<feature type="binding site" evidence="5">
    <location>
        <begin position="84"/>
        <end position="85"/>
    </location>
    <ligand>
        <name>substrate</name>
    </ligand>
</feature>
<organism evidence="7 8">
    <name type="scientific">Vibrio ishigakensis</name>
    <dbReference type="NCBI Taxonomy" id="1481914"/>
    <lineage>
        <taxon>Bacteria</taxon>
        <taxon>Pseudomonadati</taxon>
        <taxon>Pseudomonadota</taxon>
        <taxon>Gammaproteobacteria</taxon>
        <taxon>Vibrionales</taxon>
        <taxon>Vibrionaceae</taxon>
        <taxon>Vibrio</taxon>
    </lineage>
</organism>
<dbReference type="AlphaFoldDB" id="A0A0B8QFA8"/>
<dbReference type="GO" id="GO:0005737">
    <property type="term" value="C:cytoplasm"/>
    <property type="evidence" value="ECO:0007669"/>
    <property type="project" value="UniProtKB-SubCell"/>
</dbReference>
<sequence>MTDMTQLHWETQGNGPDLVLVHGWGMNGAVWQQVSDYLSKHFTLHTVDLPGYGHSHHNHCQSIEDICRCVLEKAPQKAIWLGWSLGGLVSTHIALNHPERVEHLVTLASSPKFAAEGSKWRGIAPKVLKNFTEQLTEDFKGTIERFMALQAMGSPSARQDVKQLKGAVLSRPMPNPDSLALGLDLLGSLDYREQLQELKMPLMRLYGRLDGLVPVKVASVLDEALSAESHIFHTSSHAPFMSEREAFCELLSATFSPESHAMADLGRQ</sequence>
<evidence type="ECO:0000256" key="3">
    <source>
        <dbReference type="ARBA" id="ARBA00022756"/>
    </source>
</evidence>
<dbReference type="GO" id="GO:0009102">
    <property type="term" value="P:biotin biosynthetic process"/>
    <property type="evidence" value="ECO:0007669"/>
    <property type="project" value="UniProtKB-UniRule"/>
</dbReference>
<dbReference type="SUPFAM" id="SSF53474">
    <property type="entry name" value="alpha/beta-Hydrolases"/>
    <property type="match status" value="1"/>
</dbReference>
<keyword evidence="4 5" id="KW-0378">Hydrolase</keyword>
<evidence type="ECO:0000313" key="7">
    <source>
        <dbReference type="EMBL" id="GAM77286.1"/>
    </source>
</evidence>
<dbReference type="Gene3D" id="3.40.50.1820">
    <property type="entry name" value="alpha/beta hydrolase"/>
    <property type="match status" value="1"/>
</dbReference>
<evidence type="ECO:0000256" key="5">
    <source>
        <dbReference type="HAMAP-Rule" id="MF_01260"/>
    </source>
</evidence>
<comment type="subunit">
    <text evidence="5">Monomer.</text>
</comment>
<dbReference type="UniPathway" id="UPA00078"/>
<comment type="caution">
    <text evidence="7">The sequence shown here is derived from an EMBL/GenBank/DDBJ whole genome shotgun (WGS) entry which is preliminary data.</text>
</comment>
<keyword evidence="3 5" id="KW-0093">Biotin biosynthesis</keyword>
<name>A0A0B8QFA8_9VIBR</name>
<dbReference type="InterPro" id="IPR000073">
    <property type="entry name" value="AB_hydrolase_1"/>
</dbReference>
<comment type="similarity">
    <text evidence="5">Belongs to the AB hydrolase superfamily. Carboxylesterase BioH family.</text>
</comment>
<dbReference type="NCBIfam" id="TIGR01738">
    <property type="entry name" value="bioH"/>
    <property type="match status" value="1"/>
</dbReference>
<protein>
    <recommendedName>
        <fullName evidence="5">Pimeloyl-[acyl-carrier protein] methyl ester esterase</fullName>
        <ecNumber evidence="5">3.1.1.85</ecNumber>
    </recommendedName>
    <alternativeName>
        <fullName evidence="5">Biotin synthesis protein BioH</fullName>
    </alternativeName>
    <alternativeName>
        <fullName evidence="5">Carboxylesterase BioH</fullName>
    </alternativeName>
</protein>
<evidence type="ECO:0000256" key="4">
    <source>
        <dbReference type="ARBA" id="ARBA00022801"/>
    </source>
</evidence>
<accession>A0A0B8QFA8</accession>
<evidence type="ECO:0000256" key="2">
    <source>
        <dbReference type="ARBA" id="ARBA00022490"/>
    </source>
</evidence>
<dbReference type="Proteomes" id="UP000031666">
    <property type="component" value="Unassembled WGS sequence"/>
</dbReference>
<comment type="catalytic activity">
    <reaction evidence="5">
        <text>6-carboxyhexanoyl-[ACP] methyl ester + H2O = 6-carboxyhexanoyl-[ACP] + methanol + H(+)</text>
        <dbReference type="Rhea" id="RHEA:42700"/>
        <dbReference type="Rhea" id="RHEA-COMP:9955"/>
        <dbReference type="Rhea" id="RHEA-COMP:10186"/>
        <dbReference type="ChEBI" id="CHEBI:15377"/>
        <dbReference type="ChEBI" id="CHEBI:15378"/>
        <dbReference type="ChEBI" id="CHEBI:17790"/>
        <dbReference type="ChEBI" id="CHEBI:78846"/>
        <dbReference type="ChEBI" id="CHEBI:82735"/>
        <dbReference type="EC" id="3.1.1.85"/>
    </reaction>
</comment>
<feature type="active site" evidence="5">
    <location>
        <position position="210"/>
    </location>
</feature>
<keyword evidence="2 5" id="KW-0963">Cytoplasm</keyword>
<reference evidence="7 8" key="1">
    <citation type="submission" date="2015-01" db="EMBL/GenBank/DDBJ databases">
        <title>Vibrio sp. C94 JCM 19241 whole genome shotgun sequence.</title>
        <authorList>
            <person name="Sawabe T."/>
            <person name="Meirelles P."/>
            <person name="Feng G."/>
            <person name="Sayaka M."/>
            <person name="Hattori M."/>
            <person name="Ohkuma M."/>
        </authorList>
    </citation>
    <scope>NUCLEOTIDE SEQUENCE [LARGE SCALE GENOMIC DNA]</scope>
    <source>
        <strain evidence="8">JCM 19241</strain>
    </source>
</reference>
<comment type="subcellular location">
    <subcellularLocation>
        <location evidence="5">Cytoplasm</location>
    </subcellularLocation>
</comment>
<evidence type="ECO:0000259" key="6">
    <source>
        <dbReference type="Pfam" id="PF00561"/>
    </source>
</evidence>
<dbReference type="PANTHER" id="PTHR43798">
    <property type="entry name" value="MONOACYLGLYCEROL LIPASE"/>
    <property type="match status" value="1"/>
</dbReference>
<dbReference type="EC" id="3.1.1.85" evidence="5"/>
<dbReference type="InterPro" id="IPR010076">
    <property type="entry name" value="BioH"/>
</dbReference>
<dbReference type="InterPro" id="IPR029058">
    <property type="entry name" value="AB_hydrolase_fold"/>
</dbReference>
<reference evidence="7 8" key="2">
    <citation type="submission" date="2015-01" db="EMBL/GenBank/DDBJ databases">
        <authorList>
            <consortium name="NBRP consortium"/>
            <person name="Sawabe T."/>
            <person name="Meirelles P."/>
            <person name="Feng G."/>
            <person name="Sayaka M."/>
            <person name="Hattori M."/>
            <person name="Ohkuma M."/>
        </authorList>
    </citation>
    <scope>NUCLEOTIDE SEQUENCE [LARGE SCALE GENOMIC DNA]</scope>
    <source>
        <strain evidence="8">JCM 19241</strain>
    </source>
</reference>
<feature type="active site" evidence="5">
    <location>
        <position position="237"/>
    </location>
</feature>
<comment type="pathway">
    <text evidence="5">Cofactor biosynthesis; biotin biosynthesis.</text>
</comment>
<dbReference type="GO" id="GO:0090499">
    <property type="term" value="F:pimelyl-[acyl-carrier protein] methyl ester esterase activity"/>
    <property type="evidence" value="ECO:0007669"/>
    <property type="project" value="UniProtKB-EC"/>
</dbReference>
<dbReference type="EMBL" id="BBSC01000008">
    <property type="protein sequence ID" value="GAM77286.1"/>
    <property type="molecule type" value="Genomic_DNA"/>
</dbReference>
<proteinExistence type="inferred from homology"/>
<dbReference type="InterPro" id="IPR050266">
    <property type="entry name" value="AB_hydrolase_sf"/>
</dbReference>
<dbReference type="GO" id="GO:0016020">
    <property type="term" value="C:membrane"/>
    <property type="evidence" value="ECO:0007669"/>
    <property type="project" value="TreeGrafter"/>
</dbReference>
<dbReference type="Pfam" id="PF00561">
    <property type="entry name" value="Abhydrolase_1"/>
    <property type="match status" value="1"/>
</dbReference>
<keyword evidence="1 5" id="KW-0719">Serine esterase</keyword>
<gene>
    <name evidence="5" type="primary">bioH</name>
    <name evidence="7" type="ORF">JCM19241_1756</name>
</gene>
<feature type="active site" description="Nucleophile" evidence="5">
    <location>
        <position position="84"/>
    </location>
</feature>
<feature type="binding site" evidence="5">
    <location>
        <begin position="146"/>
        <end position="150"/>
    </location>
    <ligand>
        <name>substrate</name>
    </ligand>
</feature>
<comment type="function">
    <text evidence="5">The physiological role of BioH is to remove the methyl group introduced by BioC when the pimeloyl moiety is complete. It allows to synthesize pimeloyl-ACP via the fatty acid synthetic pathway through the hydrolysis of the ester bonds of pimeloyl-ACP esters.</text>
</comment>
<evidence type="ECO:0000313" key="8">
    <source>
        <dbReference type="Proteomes" id="UP000031666"/>
    </source>
</evidence>
<dbReference type="STRING" id="1481914.JCM19241_1756"/>
<feature type="binding site" evidence="5">
    <location>
        <position position="237"/>
    </location>
    <ligand>
        <name>substrate</name>
    </ligand>
</feature>
<feature type="domain" description="AB hydrolase-1" evidence="6">
    <location>
        <begin position="18"/>
        <end position="242"/>
    </location>
</feature>
<feature type="binding site" evidence="5">
    <location>
        <position position="24"/>
    </location>
    <ligand>
        <name>substrate</name>
    </ligand>
</feature>
<dbReference type="HAMAP" id="MF_01260">
    <property type="entry name" value="Carboxylester"/>
    <property type="match status" value="1"/>
</dbReference>
<dbReference type="PANTHER" id="PTHR43798:SF31">
    <property type="entry name" value="AB HYDROLASE SUPERFAMILY PROTEIN YCLE"/>
    <property type="match status" value="1"/>
</dbReference>
<evidence type="ECO:0000256" key="1">
    <source>
        <dbReference type="ARBA" id="ARBA00022487"/>
    </source>
</evidence>